<sequence>MKARGGSIIRLIPYRRVRDCIGTVHDERSGSPVRIQVVLSRISPVEGHPATALPDARPLGVRHIGRALTGHQGVRFEADGEFAGYLAWIDDLLPSGLAQDLRFDGGTNLVDAFSPRAMGPMLRATGRLGATRKLSLLPTMSFLALFKPSWSLHLSMRNWLYVSW</sequence>
<name>Q9NJY1_GIAIN</name>
<reference evidence="1" key="1">
    <citation type="submission" date="1998-04" db="EMBL/GenBank/DDBJ databases">
        <title>Characterization of DNA regions homologous to pGD1706 in heterologous Giardia isolates.</title>
        <authorList>
            <person name="Dodd H.N."/>
            <person name="Upcroft J.A."/>
            <person name="Upcroft P."/>
        </authorList>
    </citation>
    <scope>NUCLEOTIDE SEQUENCE</scope>
    <source>
        <strain evidence="1">BRIS/92/HEPU/1541</strain>
    </source>
</reference>
<organism evidence="1">
    <name type="scientific">Giardia intestinalis</name>
    <name type="common">Giardia lamblia</name>
    <dbReference type="NCBI Taxonomy" id="5741"/>
    <lineage>
        <taxon>Eukaryota</taxon>
        <taxon>Metamonada</taxon>
        <taxon>Diplomonadida</taxon>
        <taxon>Hexamitidae</taxon>
        <taxon>Giardiinae</taxon>
        <taxon>Giardia</taxon>
    </lineage>
</organism>
<dbReference type="AlphaFoldDB" id="Q9NJY1"/>
<protein>
    <submittedName>
        <fullName evidence="1">Uncharacterized protein</fullName>
    </submittedName>
</protein>
<evidence type="ECO:0000313" key="1">
    <source>
        <dbReference type="EMBL" id="AAF28771.1"/>
    </source>
</evidence>
<proteinExistence type="predicted"/>
<dbReference type="EMBL" id="AF059664">
    <property type="protein sequence ID" value="AAF28771.1"/>
    <property type="molecule type" value="Genomic_DNA"/>
</dbReference>
<accession>Q9NJY1</accession>